<feature type="non-terminal residue" evidence="2">
    <location>
        <position position="1"/>
    </location>
</feature>
<keyword evidence="2" id="KW-0346">Stress response</keyword>
<name>A0A1D2AI36_ORNBR</name>
<keyword evidence="1" id="KW-0472">Membrane</keyword>
<feature type="transmembrane region" description="Helical" evidence="1">
    <location>
        <begin position="105"/>
        <end position="123"/>
    </location>
</feature>
<dbReference type="EMBL" id="GETE01000931">
    <property type="protein sequence ID" value="JAT78857.1"/>
    <property type="molecule type" value="Transcribed_RNA"/>
</dbReference>
<proteinExistence type="predicted"/>
<reference evidence="2" key="1">
    <citation type="submission" date="2016-07" db="EMBL/GenBank/DDBJ databases">
        <title>Salivary Glands transcriptome analysis on engorged females of Ornithodoros brasiliensis (Acari:Argasidae).</title>
        <authorList>
            <person name="Simons S.M."/>
            <person name="Carvalho E."/>
            <person name="Junqueira-de-Azevedo I."/>
            <person name="Ho P.L."/>
            <person name="Giovanni D."/>
            <person name="Mendonca R."/>
            <person name="Onofrio V."/>
            <person name="Landulfo G."/>
            <person name="Ramirez D."/>
            <person name="Barros-Battesti D."/>
        </authorList>
    </citation>
    <scope>NUCLEOTIDE SEQUENCE</scope>
    <source>
        <strain evidence="2">Female</strain>
        <tissue evidence="2">Salivary gland</tissue>
    </source>
</reference>
<keyword evidence="1" id="KW-1133">Transmembrane helix</keyword>
<dbReference type="AlphaFoldDB" id="A0A1D2AI36"/>
<protein>
    <submittedName>
        <fullName evidence="2">Heat shock protein 70</fullName>
    </submittedName>
</protein>
<evidence type="ECO:0000256" key="1">
    <source>
        <dbReference type="SAM" id="Phobius"/>
    </source>
</evidence>
<keyword evidence="1" id="KW-0812">Transmembrane</keyword>
<sequence>CSTFIHRNTELKTQPKYITAAGGSRLVNLLNGWSTTASTRGSTSSRCSTCTREASSWHTSSLVQLGNDGVAHLLKLLLAVLVLVLLPELVSIQPLDRILDLVQDFLLVFLSELVLQLLIFNRGLHVEGIAFQRVLGRDASLLLVVFILVLLRVLDHPFDLFL</sequence>
<feature type="transmembrane region" description="Helical" evidence="1">
    <location>
        <begin position="73"/>
        <end position="93"/>
    </location>
</feature>
<feature type="transmembrane region" description="Helical" evidence="1">
    <location>
        <begin position="135"/>
        <end position="154"/>
    </location>
</feature>
<organism evidence="2">
    <name type="scientific">Ornithodoros brasiliensis</name>
    <name type="common">Mouro tick</name>
    <dbReference type="NCBI Taxonomy" id="888526"/>
    <lineage>
        <taxon>Eukaryota</taxon>
        <taxon>Metazoa</taxon>
        <taxon>Ecdysozoa</taxon>
        <taxon>Arthropoda</taxon>
        <taxon>Chelicerata</taxon>
        <taxon>Arachnida</taxon>
        <taxon>Acari</taxon>
        <taxon>Parasitiformes</taxon>
        <taxon>Ixodida</taxon>
        <taxon>Ixodoidea</taxon>
        <taxon>Argasidae</taxon>
        <taxon>Ornithodorinae</taxon>
        <taxon>Ornithodoros</taxon>
    </lineage>
</organism>
<evidence type="ECO:0000313" key="2">
    <source>
        <dbReference type="EMBL" id="JAT78857.1"/>
    </source>
</evidence>
<accession>A0A1D2AI36</accession>